<feature type="coiled-coil region" evidence="5">
    <location>
        <begin position="195"/>
        <end position="225"/>
    </location>
</feature>
<dbReference type="SUPFAM" id="SSF57845">
    <property type="entry name" value="B-box zinc-binding domain"/>
    <property type="match status" value="1"/>
</dbReference>
<dbReference type="Gene3D" id="2.60.120.920">
    <property type="match status" value="1"/>
</dbReference>
<accession>A0A8C2Z6X9</accession>
<dbReference type="PROSITE" id="PS00518">
    <property type="entry name" value="ZF_RING_1"/>
    <property type="match status" value="1"/>
</dbReference>
<dbReference type="InterPro" id="IPR058030">
    <property type="entry name" value="TRIM8/14/16/25/29/45/65_CC"/>
</dbReference>
<evidence type="ECO:0000256" key="6">
    <source>
        <dbReference type="SAM" id="MobiDB-lite"/>
    </source>
</evidence>
<dbReference type="SMART" id="SM00589">
    <property type="entry name" value="PRY"/>
    <property type="match status" value="1"/>
</dbReference>
<dbReference type="InterPro" id="IPR043136">
    <property type="entry name" value="B30.2/SPRY_sf"/>
</dbReference>
<dbReference type="SMART" id="SM00184">
    <property type="entry name" value="RING"/>
    <property type="match status" value="1"/>
</dbReference>
<dbReference type="FunFam" id="2.60.120.920:FF:000004">
    <property type="entry name" value="Butyrophilin subfamily 1 member A1"/>
    <property type="match status" value="1"/>
</dbReference>
<keyword evidence="3" id="KW-0862">Zinc</keyword>
<dbReference type="PROSITE" id="PS50119">
    <property type="entry name" value="ZF_BBOX"/>
    <property type="match status" value="1"/>
</dbReference>
<keyword evidence="1" id="KW-0479">Metal-binding</keyword>
<dbReference type="CDD" id="cd13733">
    <property type="entry name" value="SPRY_PRY_C-I_1"/>
    <property type="match status" value="1"/>
</dbReference>
<dbReference type="PRINTS" id="PR01407">
    <property type="entry name" value="BUTYPHLNCDUF"/>
</dbReference>
<keyword evidence="5" id="KW-0175">Coiled coil</keyword>
<dbReference type="SUPFAM" id="SSF57850">
    <property type="entry name" value="RING/U-box"/>
    <property type="match status" value="1"/>
</dbReference>
<evidence type="ECO:0000259" key="9">
    <source>
        <dbReference type="PROSITE" id="PS50188"/>
    </source>
</evidence>
<reference evidence="10" key="1">
    <citation type="submission" date="2025-08" db="UniProtKB">
        <authorList>
            <consortium name="Ensembl"/>
        </authorList>
    </citation>
    <scope>IDENTIFICATION</scope>
</reference>
<evidence type="ECO:0000256" key="2">
    <source>
        <dbReference type="ARBA" id="ARBA00022771"/>
    </source>
</evidence>
<dbReference type="InterPro" id="IPR013083">
    <property type="entry name" value="Znf_RING/FYVE/PHD"/>
</dbReference>
<keyword evidence="11" id="KW-1185">Reference proteome</keyword>
<dbReference type="Pfam" id="PF00622">
    <property type="entry name" value="SPRY"/>
    <property type="match status" value="1"/>
</dbReference>
<dbReference type="InterPro" id="IPR000315">
    <property type="entry name" value="Znf_B-box"/>
</dbReference>
<dbReference type="InterPro" id="IPR001841">
    <property type="entry name" value="Znf_RING"/>
</dbReference>
<dbReference type="InterPro" id="IPR003879">
    <property type="entry name" value="Butyrophylin_SPRY"/>
</dbReference>
<dbReference type="SMART" id="SM00336">
    <property type="entry name" value="BBOX"/>
    <property type="match status" value="1"/>
</dbReference>
<reference evidence="10" key="2">
    <citation type="submission" date="2025-09" db="UniProtKB">
        <authorList>
            <consortium name="Ensembl"/>
        </authorList>
    </citation>
    <scope>IDENTIFICATION</scope>
</reference>
<dbReference type="SUPFAM" id="SSF49899">
    <property type="entry name" value="Concanavalin A-like lectins/glucanases"/>
    <property type="match status" value="1"/>
</dbReference>
<dbReference type="InterPro" id="IPR017907">
    <property type="entry name" value="Znf_RING_CS"/>
</dbReference>
<dbReference type="Gene3D" id="3.30.40.10">
    <property type="entry name" value="Zinc/RING finger domain, C3HC4 (zinc finger)"/>
    <property type="match status" value="1"/>
</dbReference>
<evidence type="ECO:0000259" key="7">
    <source>
        <dbReference type="PROSITE" id="PS50089"/>
    </source>
</evidence>
<evidence type="ECO:0000313" key="10">
    <source>
        <dbReference type="Ensembl" id="ENSCLMP00005022915.1"/>
    </source>
</evidence>
<protein>
    <submittedName>
        <fullName evidence="10">Uncharacterized protein</fullName>
    </submittedName>
</protein>
<feature type="compositionally biased region" description="Basic and acidic residues" evidence="6">
    <location>
        <begin position="76"/>
        <end position="89"/>
    </location>
</feature>
<keyword evidence="2 4" id="KW-0863">Zinc-finger</keyword>
<dbReference type="Pfam" id="PF00643">
    <property type="entry name" value="zf-B_box"/>
    <property type="match status" value="1"/>
</dbReference>
<dbReference type="Ensembl" id="ENSCLMT00005024001.1">
    <property type="protein sequence ID" value="ENSCLMP00005022915.1"/>
    <property type="gene ID" value="ENSCLMG00005011377.1"/>
</dbReference>
<evidence type="ECO:0000256" key="3">
    <source>
        <dbReference type="ARBA" id="ARBA00022833"/>
    </source>
</evidence>
<dbReference type="InterPro" id="IPR001870">
    <property type="entry name" value="B30.2/SPRY"/>
</dbReference>
<dbReference type="InterPro" id="IPR027370">
    <property type="entry name" value="Znf-RING_euk"/>
</dbReference>
<organism evidence="10 11">
    <name type="scientific">Cyclopterus lumpus</name>
    <name type="common">Lumpsucker</name>
    <dbReference type="NCBI Taxonomy" id="8103"/>
    <lineage>
        <taxon>Eukaryota</taxon>
        <taxon>Metazoa</taxon>
        <taxon>Chordata</taxon>
        <taxon>Craniata</taxon>
        <taxon>Vertebrata</taxon>
        <taxon>Euteleostomi</taxon>
        <taxon>Actinopterygii</taxon>
        <taxon>Neopterygii</taxon>
        <taxon>Teleostei</taxon>
        <taxon>Neoteleostei</taxon>
        <taxon>Acanthomorphata</taxon>
        <taxon>Eupercaria</taxon>
        <taxon>Perciformes</taxon>
        <taxon>Cottioidei</taxon>
        <taxon>Cottales</taxon>
        <taxon>Cyclopteridae</taxon>
        <taxon>Cyclopterus</taxon>
    </lineage>
</organism>
<feature type="coiled-coil region" evidence="5">
    <location>
        <begin position="274"/>
        <end position="301"/>
    </location>
</feature>
<proteinExistence type="predicted"/>
<dbReference type="InterPro" id="IPR013320">
    <property type="entry name" value="ConA-like_dom_sf"/>
</dbReference>
<dbReference type="InterPro" id="IPR003877">
    <property type="entry name" value="SPRY_dom"/>
</dbReference>
<dbReference type="InterPro" id="IPR006574">
    <property type="entry name" value="PRY"/>
</dbReference>
<feature type="domain" description="RING-type" evidence="7">
    <location>
        <begin position="9"/>
        <end position="49"/>
    </location>
</feature>
<dbReference type="PROSITE" id="PS50089">
    <property type="entry name" value="ZF_RING_2"/>
    <property type="match status" value="1"/>
</dbReference>
<feature type="domain" description="B30.2/SPRY" evidence="9">
    <location>
        <begin position="357"/>
        <end position="551"/>
    </location>
</feature>
<evidence type="ECO:0000256" key="1">
    <source>
        <dbReference type="ARBA" id="ARBA00022723"/>
    </source>
</evidence>
<evidence type="ECO:0000256" key="4">
    <source>
        <dbReference type="PROSITE-ProRule" id="PRU00024"/>
    </source>
</evidence>
<dbReference type="CDD" id="cd19769">
    <property type="entry name" value="Bbox2_TRIM16-like"/>
    <property type="match status" value="1"/>
</dbReference>
<dbReference type="GeneTree" id="ENSGT01040000240400"/>
<evidence type="ECO:0000259" key="8">
    <source>
        <dbReference type="PROSITE" id="PS50119"/>
    </source>
</evidence>
<dbReference type="InterPro" id="IPR050143">
    <property type="entry name" value="TRIM/RBCC"/>
</dbReference>
<dbReference type="AlphaFoldDB" id="A0A8C2Z6X9"/>
<feature type="domain" description="B box-type" evidence="8">
    <location>
        <begin position="158"/>
        <end position="194"/>
    </location>
</feature>
<dbReference type="Pfam" id="PF13445">
    <property type="entry name" value="zf-RING_UBOX"/>
    <property type="match status" value="1"/>
</dbReference>
<dbReference type="Pfam" id="PF25600">
    <property type="entry name" value="TRIM_CC"/>
    <property type="match status" value="1"/>
</dbReference>
<evidence type="ECO:0000313" key="11">
    <source>
        <dbReference type="Proteomes" id="UP000694565"/>
    </source>
</evidence>
<dbReference type="PROSITE" id="PS50188">
    <property type="entry name" value="B302_SPRY"/>
    <property type="match status" value="1"/>
</dbReference>
<dbReference type="Proteomes" id="UP000694565">
    <property type="component" value="Unplaced"/>
</dbReference>
<evidence type="ECO:0000256" key="5">
    <source>
        <dbReference type="SAM" id="Coils"/>
    </source>
</evidence>
<dbReference type="Gene3D" id="3.30.160.60">
    <property type="entry name" value="Classic Zinc Finger"/>
    <property type="match status" value="1"/>
</dbReference>
<dbReference type="Pfam" id="PF13765">
    <property type="entry name" value="PRY"/>
    <property type="match status" value="1"/>
</dbReference>
<dbReference type="SMART" id="SM00449">
    <property type="entry name" value="SPRY"/>
    <property type="match status" value="1"/>
</dbReference>
<dbReference type="PANTHER" id="PTHR24103">
    <property type="entry name" value="E3 UBIQUITIN-PROTEIN LIGASE TRIM"/>
    <property type="match status" value="1"/>
</dbReference>
<name>A0A8C2Z6X9_CYCLU</name>
<feature type="region of interest" description="Disordered" evidence="6">
    <location>
        <begin position="75"/>
        <end position="94"/>
    </location>
</feature>
<sequence length="551" mass="62383">MLTEEQLWCCICLDVFNEPVTIPCGHNFCKACIKQHLTSNPQRQCPMCNERVDRKCKLGVNTLISEMTVQYRLSAGRKDGKSSEQRDAEPGEVSCDAPPGTHLLPSFWTALRFRFFLVFSLLCVTICCFTMTRCLHQMAPGLKTHQPFDAVEKAVGSVCPKHGRPLELYCKNEQMPICQSCAGSNHRFHDVVALKEEYEAKFKDLQETQAVIQQKIQERQQKIQEVKHTVSLSCEAADRQLADGVQVFAALTKTVDENQAQVLGWISAMHQTTVKQAEGFVEELELEISELTERRTEVEQLSRLEDHLHFLQSFPFLNTAPLARDLPDVSIPPASYKGVLRMAVVVAVSQLREKATREMKKLQEAEPWSFSWNAVNVTLDADTAHPELIVSDDGKRVDYSGVWNKVPDNPKRFDRLCCVLGKQSFSFRRFYYDVQVKGETAWILGVAKESVNRKGEVQRNSKNGIWALFHIQGDQYVPLTGQFEPLTVKDAPGKVRVFVDYKEGLVSFYNVDSAALIYSFTGCSFTERLHPFFCPLHKDSTLLTTAVGEIK</sequence>
<dbReference type="GO" id="GO:0008270">
    <property type="term" value="F:zinc ion binding"/>
    <property type="evidence" value="ECO:0007669"/>
    <property type="project" value="UniProtKB-KW"/>
</dbReference>